<comment type="caution">
    <text evidence="5">The sequence shown here is derived from an EMBL/GenBank/DDBJ whole genome shotgun (WGS) entry which is preliminary data.</text>
</comment>
<dbReference type="eggNOG" id="COG0589">
    <property type="taxonomic scope" value="Bacteria"/>
</dbReference>
<keyword evidence="2" id="KW-0547">Nucleotide-binding</keyword>
<organism evidence="5 6">
    <name type="scientific">Oscillochloris trichoides DG-6</name>
    <dbReference type="NCBI Taxonomy" id="765420"/>
    <lineage>
        <taxon>Bacteria</taxon>
        <taxon>Bacillati</taxon>
        <taxon>Chloroflexota</taxon>
        <taxon>Chloroflexia</taxon>
        <taxon>Chloroflexales</taxon>
        <taxon>Chloroflexineae</taxon>
        <taxon>Oscillochloridaceae</taxon>
        <taxon>Oscillochloris</taxon>
    </lineage>
</organism>
<evidence type="ECO:0000313" key="5">
    <source>
        <dbReference type="EMBL" id="EFO80694.1"/>
    </source>
</evidence>
<feature type="domain" description="UspA" evidence="4">
    <location>
        <begin position="172"/>
        <end position="308"/>
    </location>
</feature>
<gene>
    <name evidence="5" type="ORF">OSCT_1467</name>
</gene>
<dbReference type="InterPro" id="IPR006015">
    <property type="entry name" value="Universal_stress_UspA"/>
</dbReference>
<sequence>MSSLNLLVPLDGSPLAEQALPFAQMLAGLVPTTIRLLRVIPPGLVNNLVRYEAVLLGAAGDTMGDRDEQQENMREALQSEAETYLKHHADVLAEHANKVEIEVAFGTPADQIVAIAQRSPETMIVMATHGKSGLLRWALGSVTTRVLQQSTHSTLVVRGAEEGVRPASPSLRRMMVCLDGSITAERALPLATGLAHVARAEVLLSQVIDPVEAPIATLSTDAATGRLRELAFGYLDHIAEGIARDVGRHVTTSVPVGYVAEEIVEEAARKHIDMIVIGRQGVGSSTNSFLGGTAEKVTQASNVPLLVTGA</sequence>
<protein>
    <submittedName>
        <fullName evidence="5">UspA domain-containing protein</fullName>
    </submittedName>
</protein>
<dbReference type="InterPro" id="IPR014729">
    <property type="entry name" value="Rossmann-like_a/b/a_fold"/>
</dbReference>
<evidence type="ECO:0000256" key="1">
    <source>
        <dbReference type="ARBA" id="ARBA00008791"/>
    </source>
</evidence>
<dbReference type="CDD" id="cd00293">
    <property type="entry name" value="USP-like"/>
    <property type="match status" value="2"/>
</dbReference>
<dbReference type="Pfam" id="PF00582">
    <property type="entry name" value="Usp"/>
    <property type="match status" value="2"/>
</dbReference>
<dbReference type="SUPFAM" id="SSF52402">
    <property type="entry name" value="Adenine nucleotide alpha hydrolases-like"/>
    <property type="match status" value="2"/>
</dbReference>
<dbReference type="InterPro" id="IPR006016">
    <property type="entry name" value="UspA"/>
</dbReference>
<dbReference type="HOGENOM" id="CLU_049301_2_1_0"/>
<accession>E1IDR6</accession>
<feature type="domain" description="UspA" evidence="4">
    <location>
        <begin position="5"/>
        <end position="158"/>
    </location>
</feature>
<dbReference type="AlphaFoldDB" id="E1IDR6"/>
<proteinExistence type="inferred from homology"/>
<name>E1IDR6_9CHLR</name>
<reference evidence="5 6" key="1">
    <citation type="journal article" date="2011" name="J. Bacteriol.">
        <title>Draft genome sequence of the anoxygenic filamentous phototrophic bacterium Oscillochloris trichoides subsp. DG-6.</title>
        <authorList>
            <person name="Kuznetsov B.B."/>
            <person name="Ivanovsky R.N."/>
            <person name="Keppen O.I."/>
            <person name="Sukhacheva M.V."/>
            <person name="Bumazhkin B.K."/>
            <person name="Patutina E.O."/>
            <person name="Beletsky A.V."/>
            <person name="Mardanov A.V."/>
            <person name="Baslerov R.V."/>
            <person name="Panteleeva A.N."/>
            <person name="Kolganova T.V."/>
            <person name="Ravin N.V."/>
            <person name="Skryabin K.G."/>
        </authorList>
    </citation>
    <scope>NUCLEOTIDE SEQUENCE [LARGE SCALE GENOMIC DNA]</scope>
    <source>
        <strain evidence="5 6">DG-6</strain>
    </source>
</reference>
<evidence type="ECO:0000259" key="4">
    <source>
        <dbReference type="Pfam" id="PF00582"/>
    </source>
</evidence>
<keyword evidence="3" id="KW-0067">ATP-binding</keyword>
<dbReference type="PANTHER" id="PTHR46268:SF27">
    <property type="entry name" value="UNIVERSAL STRESS PROTEIN RV2623"/>
    <property type="match status" value="1"/>
</dbReference>
<keyword evidence="6" id="KW-1185">Reference proteome</keyword>
<dbReference type="GO" id="GO:0005524">
    <property type="term" value="F:ATP binding"/>
    <property type="evidence" value="ECO:0007669"/>
    <property type="project" value="UniProtKB-KW"/>
</dbReference>
<comment type="similarity">
    <text evidence="1">Belongs to the universal stress protein A family.</text>
</comment>
<dbReference type="Proteomes" id="UP000054010">
    <property type="component" value="Unassembled WGS sequence"/>
</dbReference>
<evidence type="ECO:0000313" key="6">
    <source>
        <dbReference type="Proteomes" id="UP000054010"/>
    </source>
</evidence>
<dbReference type="Gene3D" id="3.40.50.620">
    <property type="entry name" value="HUPs"/>
    <property type="match status" value="2"/>
</dbReference>
<dbReference type="PRINTS" id="PR01438">
    <property type="entry name" value="UNVRSLSTRESS"/>
</dbReference>
<dbReference type="EMBL" id="ADVR01000043">
    <property type="protein sequence ID" value="EFO80694.1"/>
    <property type="molecule type" value="Genomic_DNA"/>
</dbReference>
<evidence type="ECO:0000256" key="2">
    <source>
        <dbReference type="ARBA" id="ARBA00022741"/>
    </source>
</evidence>
<evidence type="ECO:0000256" key="3">
    <source>
        <dbReference type="ARBA" id="ARBA00022840"/>
    </source>
</evidence>
<dbReference type="PANTHER" id="PTHR46268">
    <property type="entry name" value="STRESS RESPONSE PROTEIN NHAX"/>
    <property type="match status" value="1"/>
</dbReference>